<protein>
    <submittedName>
        <fullName evidence="1">Uncharacterized protein</fullName>
    </submittedName>
</protein>
<dbReference type="AlphaFoldDB" id="A0A0K2TQN7"/>
<evidence type="ECO:0000313" key="1">
    <source>
        <dbReference type="EMBL" id="CDW28333.1"/>
    </source>
</evidence>
<name>A0A0K2TQN7_LEPSM</name>
<proteinExistence type="predicted"/>
<dbReference type="EMBL" id="HACA01010972">
    <property type="protein sequence ID" value="CDW28333.1"/>
    <property type="molecule type" value="Transcribed_RNA"/>
</dbReference>
<reference evidence="1" key="1">
    <citation type="submission" date="2014-05" db="EMBL/GenBank/DDBJ databases">
        <authorList>
            <person name="Chronopoulou M."/>
        </authorList>
    </citation>
    <scope>NUCLEOTIDE SEQUENCE</scope>
    <source>
        <tissue evidence="1">Whole organism</tissue>
    </source>
</reference>
<organism evidence="1">
    <name type="scientific">Lepeophtheirus salmonis</name>
    <name type="common">Salmon louse</name>
    <name type="synonym">Caligus salmonis</name>
    <dbReference type="NCBI Taxonomy" id="72036"/>
    <lineage>
        <taxon>Eukaryota</taxon>
        <taxon>Metazoa</taxon>
        <taxon>Ecdysozoa</taxon>
        <taxon>Arthropoda</taxon>
        <taxon>Crustacea</taxon>
        <taxon>Multicrustacea</taxon>
        <taxon>Hexanauplia</taxon>
        <taxon>Copepoda</taxon>
        <taxon>Siphonostomatoida</taxon>
        <taxon>Caligidae</taxon>
        <taxon>Lepeophtheirus</taxon>
    </lineage>
</organism>
<accession>A0A0K2TQN7</accession>
<sequence length="17" mass="2152">MEYIYVCLFCHWVTSRT</sequence>